<accession>A0A192H523</accession>
<name>A0A192H523_9LACO</name>
<proteinExistence type="predicted"/>
<dbReference type="GO" id="GO:0046872">
    <property type="term" value="F:metal ion binding"/>
    <property type="evidence" value="ECO:0007669"/>
    <property type="project" value="InterPro"/>
</dbReference>
<dbReference type="InterPro" id="IPR011761">
    <property type="entry name" value="ATP-grasp"/>
</dbReference>
<gene>
    <name evidence="1" type="ORF">AYR53_01040</name>
</gene>
<dbReference type="EMBL" id="CP014873">
    <property type="protein sequence ID" value="ANK63480.1"/>
    <property type="molecule type" value="Genomic_DNA"/>
</dbReference>
<evidence type="ECO:0000313" key="1">
    <source>
        <dbReference type="EMBL" id="ANK63480.1"/>
    </source>
</evidence>
<sequence length="418" mass="48601">MESETDFIPVLLGSDINVYGMARAFYERYGKKVQAFASVQFAPTKYSKVVDVETFPGFNEDPGFIASMEKIAKRYQNVHKKVILIACGDGYVELVSKHKEFLQKTFVVPYVDYDLVEKLISKEAFYEMADQYDLPHPLTQIITWDDYKAGVAKIDVPYQFPVALKPSNAVEWLDIHFEGRKKAFRIKTRAEFDDIVSKIYDNGYTSDVILQDFIPGDDSNMRTLNCYVDQYHHVKLMCLGHPLLEDPTPADIGNYVAILPEYNQALYDTIQKFLEAINFTGYCNFDMKYDSRDKSFKLFEINLRQGRSSFFVTLNGYNLAQMPVEDYVTGEMKDKPTVYGNKDESKQMLWLGVPAKVFKKYARDNADKQRALKLLAAKRYGTTVFYKGDRNLKRYILQRYSFYLYNGRFAQYFKENKE</sequence>
<dbReference type="STRING" id="375175.AYR53_01040"/>
<keyword evidence="1" id="KW-0436">Ligase</keyword>
<protein>
    <submittedName>
        <fullName evidence="1">Carboxylate--amine ligase</fullName>
    </submittedName>
</protein>
<evidence type="ECO:0000313" key="2">
    <source>
        <dbReference type="Proteomes" id="UP000078582"/>
    </source>
</evidence>
<dbReference type="GeneID" id="42980821"/>
<dbReference type="SUPFAM" id="SSF56059">
    <property type="entry name" value="Glutathione synthetase ATP-binding domain-like"/>
    <property type="match status" value="1"/>
</dbReference>
<dbReference type="PROSITE" id="PS50975">
    <property type="entry name" value="ATP_GRASP"/>
    <property type="match status" value="1"/>
</dbReference>
<dbReference type="GO" id="GO:0016874">
    <property type="term" value="F:ligase activity"/>
    <property type="evidence" value="ECO:0007669"/>
    <property type="project" value="UniProtKB-KW"/>
</dbReference>
<reference evidence="1 2" key="1">
    <citation type="submission" date="2016-03" db="EMBL/GenBank/DDBJ databases">
        <title>Pediococcus and Lactobacillus from brewery environment - whole genome sequencing and assembly.</title>
        <authorList>
            <person name="Behr J."/>
            <person name="Geissler A.J."/>
            <person name="Vogel R.F."/>
        </authorList>
    </citation>
    <scope>NUCLEOTIDE SEQUENCE [LARGE SCALE GENOMIC DNA]</scope>
    <source>
        <strain evidence="1 2">TMW 1.1989</strain>
    </source>
</reference>
<dbReference type="Proteomes" id="UP000078582">
    <property type="component" value="Chromosome"/>
</dbReference>
<dbReference type="OrthoDB" id="5420347at2"/>
<keyword evidence="2" id="KW-1185">Reference proteome</keyword>
<dbReference type="Gene3D" id="3.30.470.20">
    <property type="entry name" value="ATP-grasp fold, B domain"/>
    <property type="match status" value="1"/>
</dbReference>
<dbReference type="AlphaFoldDB" id="A0A192H523"/>
<dbReference type="GO" id="GO:0005524">
    <property type="term" value="F:ATP binding"/>
    <property type="evidence" value="ECO:0007669"/>
    <property type="project" value="UniProtKB-UniRule"/>
</dbReference>
<dbReference type="KEGG" id="lbt:AYR52_00460"/>
<dbReference type="RefSeq" id="WP_068226173.1">
    <property type="nucleotide sequence ID" value="NZ_CP014623.1"/>
</dbReference>
<organism evidence="1 2">
    <name type="scientific">Loigolactobacillus backii</name>
    <dbReference type="NCBI Taxonomy" id="375175"/>
    <lineage>
        <taxon>Bacteria</taxon>
        <taxon>Bacillati</taxon>
        <taxon>Bacillota</taxon>
        <taxon>Bacilli</taxon>
        <taxon>Lactobacillales</taxon>
        <taxon>Lactobacillaceae</taxon>
        <taxon>Loigolactobacillus</taxon>
    </lineage>
</organism>